<dbReference type="Pfam" id="PF22422">
    <property type="entry name" value="MGH1-like_GH"/>
    <property type="match status" value="1"/>
</dbReference>
<evidence type="ECO:0000313" key="3">
    <source>
        <dbReference type="EMBL" id="GAV21905.1"/>
    </source>
</evidence>
<accession>A0A1L8CSJ3</accession>
<dbReference type="Proteomes" id="UP000187485">
    <property type="component" value="Unassembled WGS sequence"/>
</dbReference>
<dbReference type="SUPFAM" id="SSF48208">
    <property type="entry name" value="Six-hairpin glycosidases"/>
    <property type="match status" value="1"/>
</dbReference>
<comment type="caution">
    <text evidence="3">The sequence shown here is derived from an EMBL/GenBank/DDBJ whole genome shotgun (WGS) entry which is preliminary data.</text>
</comment>
<dbReference type="InterPro" id="IPR054491">
    <property type="entry name" value="MGH1-like_GH"/>
</dbReference>
<evidence type="ECO:0008006" key="5">
    <source>
        <dbReference type="Google" id="ProtNLM"/>
    </source>
</evidence>
<dbReference type="Pfam" id="PF14742">
    <property type="entry name" value="GDE_N_bis"/>
    <property type="match status" value="1"/>
</dbReference>
<sequence>MDINRQLDEDRFRIAPKEFQPRVEVLKEGEMFLTALPDGSIWEGDLSGLGLFYRDTRFLNRLLLYLEEFEPLLLSSLIRESHFAQIELTNREFHLPNGVLLPLQSIHFRITRVLKNGLYQRLRIINFNSFPVTINLTFSAGADYVDIFEVRGTTRKNRGRLLPVCQKNNGFTFGYEGLDHFFRSTDLTFYPDPDRVWVEGDKGFVRFTLTLEPHKKYFLYLQIIPGIDQKIIYEEDTYAAKKEMSIGFSKAAINLNKDYLNWQRQCTKIETNNEIINQMINQAVTDLRALISEYPESGKIIEAGIPWYAAPFGRDSLITSWQTLILNPEIAKNTLRFLAHYQGKVLDSWREEQPGKILHEIRRGEMALNHEVPHTPYYGTVDATPWFIILLGEVFRWTHDEKLLQDLAEPLKKALYWCEKYGDMDGDGFIEYLRESESGLLNQGWKDSWDGVIDRDGSLPEGPIALVEVQAYYYLALLRGSELLQFLGEIEEALKLRRQALKLQTKFIKAFWIEDENFLGFALDGKKRLIKTTVSNPGHTLFTGILPTKLAQKVAERLFRQDMYSGWGIRTMSAKEKPYNPMSYHNGSVWPHDNSIIARGLKEIGQEVLLEKLVTDLVDAARFFNYYRWPELFCGFTRRANGGPVRYPIACDPQAWAVGSIFILLQSILGIFCDGGDIRIVRPTLPGWLSEVYLENLKVGNGVVDLEFSRSRGKTYCNVVKREGEVKVLIEP</sequence>
<evidence type="ECO:0000259" key="1">
    <source>
        <dbReference type="Pfam" id="PF14742"/>
    </source>
</evidence>
<dbReference type="Gene3D" id="1.50.10.10">
    <property type="match status" value="1"/>
</dbReference>
<organism evidence="3 4">
    <name type="scientific">Carboxydothermus pertinax</name>
    <dbReference type="NCBI Taxonomy" id="870242"/>
    <lineage>
        <taxon>Bacteria</taxon>
        <taxon>Bacillati</taxon>
        <taxon>Bacillota</taxon>
        <taxon>Clostridia</taxon>
        <taxon>Thermoanaerobacterales</taxon>
        <taxon>Thermoanaerobacteraceae</taxon>
        <taxon>Carboxydothermus</taxon>
    </lineage>
</organism>
<feature type="domain" description="Putative glycogen debranching enzyme N-terminal" evidence="1">
    <location>
        <begin position="26"/>
        <end position="221"/>
    </location>
</feature>
<dbReference type="InterPro" id="IPR008928">
    <property type="entry name" value="6-hairpin_glycosidase_sf"/>
</dbReference>
<dbReference type="GO" id="GO:0005975">
    <property type="term" value="P:carbohydrate metabolic process"/>
    <property type="evidence" value="ECO:0007669"/>
    <property type="project" value="InterPro"/>
</dbReference>
<dbReference type="AlphaFoldDB" id="A0A1L8CSJ3"/>
<evidence type="ECO:0000313" key="4">
    <source>
        <dbReference type="Proteomes" id="UP000187485"/>
    </source>
</evidence>
<protein>
    <recommendedName>
        <fullName evidence="5">Amylo-alpha-1,6-glucosidase</fullName>
    </recommendedName>
</protein>
<keyword evidence="4" id="KW-1185">Reference proteome</keyword>
<dbReference type="RefSeq" id="WP_075858342.1">
    <property type="nucleotide sequence ID" value="NZ_BDJK01000006.1"/>
</dbReference>
<proteinExistence type="predicted"/>
<gene>
    <name evidence="3" type="ORF">cpu_04150</name>
</gene>
<dbReference type="STRING" id="870242.cpu_04150"/>
<feature type="domain" description="Mannosylglycerate hydrolase MGH1-like glycoside hydrolase" evidence="2">
    <location>
        <begin position="315"/>
        <end position="621"/>
    </location>
</feature>
<dbReference type="EMBL" id="BDJK01000006">
    <property type="protein sequence ID" value="GAV21905.1"/>
    <property type="molecule type" value="Genomic_DNA"/>
</dbReference>
<name>A0A1L8CSJ3_9THEO</name>
<dbReference type="InterPro" id="IPR032856">
    <property type="entry name" value="GDE_N_bis"/>
</dbReference>
<reference evidence="4" key="1">
    <citation type="submission" date="2016-12" db="EMBL/GenBank/DDBJ databases">
        <title>Draft Genome Sequences od Carboxydothermus pertinax and islandicus, Hydrogenogenic Carboxydotrophic Bacteria.</title>
        <authorList>
            <person name="Fukuyama Y."/>
            <person name="Ohmae K."/>
            <person name="Yoneda Y."/>
            <person name="Yoshida T."/>
            <person name="Sako Y."/>
        </authorList>
    </citation>
    <scope>NUCLEOTIDE SEQUENCE [LARGE SCALE GENOMIC DNA]</scope>
    <source>
        <strain evidence="4">Ug1</strain>
    </source>
</reference>
<dbReference type="OrthoDB" id="9759959at2"/>
<evidence type="ECO:0000259" key="2">
    <source>
        <dbReference type="Pfam" id="PF22422"/>
    </source>
</evidence>
<dbReference type="InterPro" id="IPR012341">
    <property type="entry name" value="6hp_glycosidase-like_sf"/>
</dbReference>